<dbReference type="EMBL" id="MCGT01000021">
    <property type="protein sequence ID" value="ORX51335.1"/>
    <property type="molecule type" value="Genomic_DNA"/>
</dbReference>
<feature type="region of interest" description="Disordered" evidence="1">
    <location>
        <begin position="333"/>
        <end position="370"/>
    </location>
</feature>
<proteinExistence type="predicted"/>
<dbReference type="OrthoDB" id="2264027at2759"/>
<organism evidence="2 3">
    <name type="scientific">Hesseltinella vesiculosa</name>
    <dbReference type="NCBI Taxonomy" id="101127"/>
    <lineage>
        <taxon>Eukaryota</taxon>
        <taxon>Fungi</taxon>
        <taxon>Fungi incertae sedis</taxon>
        <taxon>Mucoromycota</taxon>
        <taxon>Mucoromycotina</taxon>
        <taxon>Mucoromycetes</taxon>
        <taxon>Mucorales</taxon>
        <taxon>Cunninghamellaceae</taxon>
        <taxon>Hesseltinella</taxon>
    </lineage>
</organism>
<evidence type="ECO:0000313" key="3">
    <source>
        <dbReference type="Proteomes" id="UP000242146"/>
    </source>
</evidence>
<dbReference type="Gene3D" id="3.80.10.10">
    <property type="entry name" value="Ribonuclease Inhibitor"/>
    <property type="match status" value="1"/>
</dbReference>
<dbReference type="SUPFAM" id="SSF52047">
    <property type="entry name" value="RNI-like"/>
    <property type="match status" value="1"/>
</dbReference>
<comment type="caution">
    <text evidence="2">The sequence shown here is derived from an EMBL/GenBank/DDBJ whole genome shotgun (WGS) entry which is preliminary data.</text>
</comment>
<reference evidence="2 3" key="1">
    <citation type="submission" date="2016-07" db="EMBL/GenBank/DDBJ databases">
        <title>Pervasive Adenine N6-methylation of Active Genes in Fungi.</title>
        <authorList>
            <consortium name="DOE Joint Genome Institute"/>
            <person name="Mondo S.J."/>
            <person name="Dannebaum R.O."/>
            <person name="Kuo R.C."/>
            <person name="Labutti K."/>
            <person name="Haridas S."/>
            <person name="Kuo A."/>
            <person name="Salamov A."/>
            <person name="Ahrendt S.R."/>
            <person name="Lipzen A."/>
            <person name="Sullivan W."/>
            <person name="Andreopoulos W.B."/>
            <person name="Clum A."/>
            <person name="Lindquist E."/>
            <person name="Daum C."/>
            <person name="Ramamoorthy G.K."/>
            <person name="Gryganskyi A."/>
            <person name="Culley D."/>
            <person name="Magnuson J.K."/>
            <person name="James T.Y."/>
            <person name="O'Malley M.A."/>
            <person name="Stajich J.E."/>
            <person name="Spatafora J.W."/>
            <person name="Visel A."/>
            <person name="Grigoriev I.V."/>
        </authorList>
    </citation>
    <scope>NUCLEOTIDE SEQUENCE [LARGE SCALE GENOMIC DNA]</scope>
    <source>
        <strain evidence="2 3">NRRL 3301</strain>
    </source>
</reference>
<sequence>MDPSLRLFGLPFELQQQIYGHLAPWMINELCLTSQAGREQCIPHLYRHITIKTRRQFKNLQQASPNLTREIKHHTKQLTLTCQQASSQWLLSHTMLSWCQQALPNLTSVSLHDFTLLDIDQLASFIGRLPTVTQLGLYYSNLIIQNQPEAMLPMLPEDHDQTSLYQLPDHYYHRSPSQQAATIFQTVRATSYFSSSAYPTSSQINTPFHIATPEPISPPVQRLPLTHLDLEWTDFSTTAIDRLLSLVPDLTHLFLGANHNRLANANDNCIASLPIHCPTIHHLTIALQQITPSVLASCLDRYGPRLATLHLHSQEWSVLSKIPRVHLQSLSLHGQAHRPMDTRSNPTKLPQPPVPRSTNNQAHKPHRNATQHPRWNLLLGAVQQCRRLQMSVFDWSLSDLPPLIQQHAVTTSSSVVLDEKLLDEIRALYL</sequence>
<keyword evidence="3" id="KW-1185">Reference proteome</keyword>
<accession>A0A1X2GDP5</accession>
<dbReference type="InterPro" id="IPR032675">
    <property type="entry name" value="LRR_dom_sf"/>
</dbReference>
<evidence type="ECO:0000256" key="1">
    <source>
        <dbReference type="SAM" id="MobiDB-lite"/>
    </source>
</evidence>
<dbReference type="Proteomes" id="UP000242146">
    <property type="component" value="Unassembled WGS sequence"/>
</dbReference>
<protein>
    <submittedName>
        <fullName evidence="2">Uncharacterized protein</fullName>
    </submittedName>
</protein>
<dbReference type="AlphaFoldDB" id="A0A1X2GDP5"/>
<gene>
    <name evidence="2" type="ORF">DM01DRAFT_1337385</name>
</gene>
<name>A0A1X2GDP5_9FUNG</name>
<evidence type="ECO:0000313" key="2">
    <source>
        <dbReference type="EMBL" id="ORX51335.1"/>
    </source>
</evidence>